<accession>A0A7S7L752</accession>
<dbReference type="InterPro" id="IPR003737">
    <property type="entry name" value="GlcNAc_PI_deacetylase-related"/>
</dbReference>
<dbReference type="Gene3D" id="3.40.50.10320">
    <property type="entry name" value="LmbE-like"/>
    <property type="match status" value="1"/>
</dbReference>
<dbReference type="KEGG" id="aia:AWH56_024090"/>
<dbReference type="PANTHER" id="PTHR12993">
    <property type="entry name" value="N-ACETYLGLUCOSAMINYL-PHOSPHATIDYLINOSITOL DE-N-ACETYLASE-RELATED"/>
    <property type="match status" value="1"/>
</dbReference>
<dbReference type="GO" id="GO:0016811">
    <property type="term" value="F:hydrolase activity, acting on carbon-nitrogen (but not peptide) bonds, in linear amides"/>
    <property type="evidence" value="ECO:0007669"/>
    <property type="project" value="TreeGrafter"/>
</dbReference>
<dbReference type="RefSeq" id="WP_182081357.1">
    <property type="nucleotide sequence ID" value="NZ_CP063356.2"/>
</dbReference>
<reference evidence="2 3" key="2">
    <citation type="journal article" date="2019" name="Int. J. Syst. Evol. Microbiol.">
        <title>Anaerobacillus isosaccharinicus sp. nov., an alkaliphilic bacterium which degrades isosaccharinic acid.</title>
        <authorList>
            <person name="Bassil N.M."/>
            <person name="Lloyd J.R."/>
        </authorList>
    </citation>
    <scope>NUCLEOTIDE SEQUENCE [LARGE SCALE GENOMIC DNA]</scope>
    <source>
        <strain evidence="2 3">NB2006</strain>
    </source>
</reference>
<dbReference type="Pfam" id="PF02585">
    <property type="entry name" value="PIG-L"/>
    <property type="match status" value="1"/>
</dbReference>
<name>A0A7S7L752_9BACI</name>
<dbReference type="InterPro" id="IPR023841">
    <property type="entry name" value="BshB2"/>
</dbReference>
<sequence>MEEKHVLVVFPHPDDESFGPGGTIASYTKLGIPVTYACLTLGEMGRNMGTPPFATRESLPSLRKQELIEACKVLGIKDVRMLGFRDKTIEFEDEAKVIETIKELIVEVKPSLIITHYPGHGVHPDHDATGHATVEAVRQLPEAVRPKVYCMAITKEREKVLGKPDVVHDVESTMDVKVAAIKAHRSQTEAMFKQQSNDDLTTRLKKWLTEEQFWIYRF</sequence>
<dbReference type="SUPFAM" id="SSF102588">
    <property type="entry name" value="LmbE-like"/>
    <property type="match status" value="1"/>
</dbReference>
<dbReference type="AlphaFoldDB" id="A0A7S7L752"/>
<evidence type="ECO:0000256" key="1">
    <source>
        <dbReference type="ARBA" id="ARBA00001947"/>
    </source>
</evidence>
<gene>
    <name evidence="2" type="primary">bshB2</name>
    <name evidence="2" type="ORF">AWH56_024090</name>
</gene>
<dbReference type="InterPro" id="IPR024078">
    <property type="entry name" value="LmbE-like_dom_sf"/>
</dbReference>
<dbReference type="Proteomes" id="UP000180175">
    <property type="component" value="Chromosome"/>
</dbReference>
<organism evidence="2 3">
    <name type="scientific">Anaerobacillus isosaccharinicus</name>
    <dbReference type="NCBI Taxonomy" id="1532552"/>
    <lineage>
        <taxon>Bacteria</taxon>
        <taxon>Bacillati</taxon>
        <taxon>Bacillota</taxon>
        <taxon>Bacilli</taxon>
        <taxon>Bacillales</taxon>
        <taxon>Bacillaceae</taxon>
        <taxon>Anaerobacillus</taxon>
    </lineage>
</organism>
<evidence type="ECO:0000313" key="3">
    <source>
        <dbReference type="Proteomes" id="UP000180175"/>
    </source>
</evidence>
<proteinExistence type="predicted"/>
<reference evidence="2 3" key="1">
    <citation type="journal article" date="2017" name="Genome Announc.">
        <title>Draft Genome Sequences of Four Alkaliphilic Bacteria Belonging to the Anaerobacillus Genus.</title>
        <authorList>
            <person name="Bassil N.M."/>
            <person name="Lloyd J.R."/>
        </authorList>
    </citation>
    <scope>NUCLEOTIDE SEQUENCE [LARGE SCALE GENOMIC DNA]</scope>
    <source>
        <strain evidence="2 3">NB2006</strain>
    </source>
</reference>
<protein>
    <submittedName>
        <fullName evidence="2">Bacillithiol biosynthesis deacetylase BshB2</fullName>
    </submittedName>
</protein>
<evidence type="ECO:0000313" key="2">
    <source>
        <dbReference type="EMBL" id="QOY35708.1"/>
    </source>
</evidence>
<dbReference type="PANTHER" id="PTHR12993:SF27">
    <property type="entry name" value="N-ACETYL-ALPHA-D-GLUCOSAMINYL L-MALATE DEACETYLASE 2-RELATED"/>
    <property type="match status" value="1"/>
</dbReference>
<comment type="cofactor">
    <cofactor evidence="1">
        <name>Zn(2+)</name>
        <dbReference type="ChEBI" id="CHEBI:29105"/>
    </cofactor>
</comment>
<dbReference type="NCBIfam" id="TIGR04000">
    <property type="entry name" value="thiol_BshB2"/>
    <property type="match status" value="1"/>
</dbReference>
<keyword evidence="3" id="KW-1185">Reference proteome</keyword>
<dbReference type="EMBL" id="CP063356">
    <property type="protein sequence ID" value="QOY35708.1"/>
    <property type="molecule type" value="Genomic_DNA"/>
</dbReference>